<feature type="domain" description="Beta-lactamase-related" evidence="4">
    <location>
        <begin position="35"/>
        <end position="337"/>
    </location>
</feature>
<keyword evidence="2" id="KW-0472">Membrane</keyword>
<organism evidence="5 6">
    <name type="scientific">Pseudidiomarina taiwanensis</name>
    <dbReference type="NCBI Taxonomy" id="337250"/>
    <lineage>
        <taxon>Bacteria</taxon>
        <taxon>Pseudomonadati</taxon>
        <taxon>Pseudomonadota</taxon>
        <taxon>Gammaproteobacteria</taxon>
        <taxon>Alteromonadales</taxon>
        <taxon>Idiomarinaceae</taxon>
        <taxon>Pseudidiomarina</taxon>
    </lineage>
</organism>
<evidence type="ECO:0000256" key="1">
    <source>
        <dbReference type="ARBA" id="ARBA00004370"/>
    </source>
</evidence>
<evidence type="ECO:0000313" key="6">
    <source>
        <dbReference type="Proteomes" id="UP000288279"/>
    </source>
</evidence>
<keyword evidence="6" id="KW-1185">Reference proteome</keyword>
<evidence type="ECO:0000256" key="2">
    <source>
        <dbReference type="ARBA" id="ARBA00023136"/>
    </source>
</evidence>
<dbReference type="RefSeq" id="WP_126827972.1">
    <property type="nucleotide sequence ID" value="NZ_PIQG01000004.1"/>
</dbReference>
<sequence length="450" mass="49616">MTRMMIMALLLLAPLTSTVKADEQSTNYQQRLDTLAQAYAEVYGFSGTIKVVKGGQPLLEKSYGLADRSFAIPNQVDYRFSINSISKVFTAAAVLQLVDAGKINLEQSIGSYLPELSASWKDEVTIHHLLTHSSGLPRESGVQWHDELTLEQQVTQLINQQELLFTPGARYEYSNAGITLLGRLIEVASGQSYASYIQHHIIAPLNLANTGVYEGLKVVKNQATPYRMTTNGIASAQRAKHLGENAGGGLYSTVGDLYRFVLALENNELLAKDTLQLMLEPQFDIEGGDAASYGWTLKPFGAQTLMFASGSGYGTKSVLIRAPESDDFIAITSNWGNTPILPMMAGIFMLINDLDYAIPDHGILAKPEQYQAFLGSYLFDPEQLKQHMMTDAHKMVLQEVDGRLFMNEELLAEKGEGILGLTYTDEVTLEFEGEHMIITINGNRIIGTKQ</sequence>
<dbReference type="GO" id="GO:0016020">
    <property type="term" value="C:membrane"/>
    <property type="evidence" value="ECO:0007669"/>
    <property type="project" value="UniProtKB-SubCell"/>
</dbReference>
<protein>
    <recommendedName>
        <fullName evidence="4">Beta-lactamase-related domain-containing protein</fullName>
    </recommendedName>
</protein>
<dbReference type="SUPFAM" id="SSF56601">
    <property type="entry name" value="beta-lactamase/transpeptidase-like"/>
    <property type="match status" value="1"/>
</dbReference>
<dbReference type="EMBL" id="PIQG01000004">
    <property type="protein sequence ID" value="RUO76339.1"/>
    <property type="molecule type" value="Genomic_DNA"/>
</dbReference>
<keyword evidence="3" id="KW-0732">Signal</keyword>
<reference evidence="5 6" key="1">
    <citation type="journal article" date="2011" name="Front. Microbiol.">
        <title>Genomic signatures of strain selection and enhancement in Bacillus atrophaeus var. globigii, a historical biowarfare simulant.</title>
        <authorList>
            <person name="Gibbons H.S."/>
            <person name="Broomall S.M."/>
            <person name="McNew L.A."/>
            <person name="Daligault H."/>
            <person name="Chapman C."/>
            <person name="Bruce D."/>
            <person name="Karavis M."/>
            <person name="Krepps M."/>
            <person name="McGregor P.A."/>
            <person name="Hong C."/>
            <person name="Park K.H."/>
            <person name="Akmal A."/>
            <person name="Feldman A."/>
            <person name="Lin J.S."/>
            <person name="Chang W.E."/>
            <person name="Higgs B.W."/>
            <person name="Demirev P."/>
            <person name="Lindquist J."/>
            <person name="Liem A."/>
            <person name="Fochler E."/>
            <person name="Read T.D."/>
            <person name="Tapia R."/>
            <person name="Johnson S."/>
            <person name="Bishop-Lilly K.A."/>
            <person name="Detter C."/>
            <person name="Han C."/>
            <person name="Sozhamannan S."/>
            <person name="Rosenzweig C.N."/>
            <person name="Skowronski E.W."/>
        </authorList>
    </citation>
    <scope>NUCLEOTIDE SEQUENCE [LARGE SCALE GENOMIC DNA]</scope>
    <source>
        <strain evidence="5 6">PIT1</strain>
    </source>
</reference>
<comment type="caution">
    <text evidence="5">The sequence shown here is derived from an EMBL/GenBank/DDBJ whole genome shotgun (WGS) entry which is preliminary data.</text>
</comment>
<dbReference type="InterPro" id="IPR001466">
    <property type="entry name" value="Beta-lactam-related"/>
</dbReference>
<proteinExistence type="predicted"/>
<name>A0A432ZEL1_9GAMM</name>
<dbReference type="PANTHER" id="PTHR46825:SF11">
    <property type="entry name" value="PENICILLIN-BINDING PROTEIN 4"/>
    <property type="match status" value="1"/>
</dbReference>
<dbReference type="Proteomes" id="UP000288279">
    <property type="component" value="Unassembled WGS sequence"/>
</dbReference>
<evidence type="ECO:0000259" key="4">
    <source>
        <dbReference type="Pfam" id="PF00144"/>
    </source>
</evidence>
<comment type="subcellular location">
    <subcellularLocation>
        <location evidence="1">Membrane</location>
    </subcellularLocation>
</comment>
<dbReference type="Pfam" id="PF00144">
    <property type="entry name" value="Beta-lactamase"/>
    <property type="match status" value="1"/>
</dbReference>
<dbReference type="OrthoDB" id="9799367at2"/>
<dbReference type="AlphaFoldDB" id="A0A432ZEL1"/>
<gene>
    <name evidence="5" type="ORF">CWI83_08220</name>
</gene>
<feature type="chain" id="PRO_5019537656" description="Beta-lactamase-related domain-containing protein" evidence="3">
    <location>
        <begin position="22"/>
        <end position="450"/>
    </location>
</feature>
<accession>A0A432ZEL1</accession>
<evidence type="ECO:0000313" key="5">
    <source>
        <dbReference type="EMBL" id="RUO76339.1"/>
    </source>
</evidence>
<evidence type="ECO:0000256" key="3">
    <source>
        <dbReference type="SAM" id="SignalP"/>
    </source>
</evidence>
<dbReference type="Gene3D" id="3.40.710.10">
    <property type="entry name" value="DD-peptidase/beta-lactamase superfamily"/>
    <property type="match status" value="1"/>
</dbReference>
<dbReference type="InterPro" id="IPR050491">
    <property type="entry name" value="AmpC-like"/>
</dbReference>
<dbReference type="InterPro" id="IPR012338">
    <property type="entry name" value="Beta-lactam/transpept-like"/>
</dbReference>
<dbReference type="PANTHER" id="PTHR46825">
    <property type="entry name" value="D-ALANYL-D-ALANINE-CARBOXYPEPTIDASE/ENDOPEPTIDASE AMPH"/>
    <property type="match status" value="1"/>
</dbReference>
<feature type="signal peptide" evidence="3">
    <location>
        <begin position="1"/>
        <end position="21"/>
    </location>
</feature>